<proteinExistence type="predicted"/>
<dbReference type="Proteomes" id="UP000640614">
    <property type="component" value="Unassembled WGS sequence"/>
</dbReference>
<accession>A0ABR9TM83</accession>
<gene>
    <name evidence="4" type="ORF">C4F50_16260</name>
</gene>
<dbReference type="PANTHER" id="PTHR44591">
    <property type="entry name" value="STRESS RESPONSE REGULATOR PROTEIN 1"/>
    <property type="match status" value="1"/>
</dbReference>
<dbReference type="PROSITE" id="PS50110">
    <property type="entry name" value="RESPONSE_REGULATORY"/>
    <property type="match status" value="1"/>
</dbReference>
<dbReference type="InterPro" id="IPR050595">
    <property type="entry name" value="Bact_response_regulator"/>
</dbReference>
<dbReference type="SMART" id="SM00448">
    <property type="entry name" value="REC"/>
    <property type="match status" value="1"/>
</dbReference>
<evidence type="ECO:0000259" key="3">
    <source>
        <dbReference type="PROSITE" id="PS50110"/>
    </source>
</evidence>
<evidence type="ECO:0000256" key="2">
    <source>
        <dbReference type="PROSITE-ProRule" id="PRU00169"/>
    </source>
</evidence>
<comment type="caution">
    <text evidence="4">The sequence shown here is derived from an EMBL/GenBank/DDBJ whole genome shotgun (WGS) entry which is preliminary data.</text>
</comment>
<organism evidence="4 5">
    <name type="scientific">Flavobacterium hungaricum</name>
    <dbReference type="NCBI Taxonomy" id="2082725"/>
    <lineage>
        <taxon>Bacteria</taxon>
        <taxon>Pseudomonadati</taxon>
        <taxon>Bacteroidota</taxon>
        <taxon>Flavobacteriia</taxon>
        <taxon>Flavobacteriales</taxon>
        <taxon>Flavobacteriaceae</taxon>
        <taxon>Flavobacterium</taxon>
    </lineage>
</organism>
<dbReference type="Gene3D" id="3.40.50.2300">
    <property type="match status" value="1"/>
</dbReference>
<name>A0ABR9TM83_9FLAO</name>
<keyword evidence="1 2" id="KW-0597">Phosphoprotein</keyword>
<dbReference type="InterPro" id="IPR001789">
    <property type="entry name" value="Sig_transdc_resp-reg_receiver"/>
</dbReference>
<evidence type="ECO:0000256" key="1">
    <source>
        <dbReference type="ARBA" id="ARBA00022553"/>
    </source>
</evidence>
<feature type="domain" description="Response regulatory" evidence="3">
    <location>
        <begin position="5"/>
        <end position="126"/>
    </location>
</feature>
<dbReference type="SUPFAM" id="SSF52172">
    <property type="entry name" value="CheY-like"/>
    <property type="match status" value="1"/>
</dbReference>
<evidence type="ECO:0000313" key="5">
    <source>
        <dbReference type="Proteomes" id="UP000640614"/>
    </source>
</evidence>
<feature type="modified residue" description="4-aspartylphosphate" evidence="2">
    <location>
        <position position="58"/>
    </location>
</feature>
<sequence length="126" mass="14570">MPYKNILLIDDDIEDTEFFTEAVEAVNKNVVCRTELNPSKAFEELAAAENLPDIIFLDYNMPAVNGLEFIKRMRNAEKLKNIEVIVMSTPPEEVMVQWFQKNNTTVKYISKPNTFQELKEILAELL</sequence>
<dbReference type="EMBL" id="PRDM01000003">
    <property type="protein sequence ID" value="MBE8726480.1"/>
    <property type="molecule type" value="Genomic_DNA"/>
</dbReference>
<dbReference type="RefSeq" id="WP_194139656.1">
    <property type="nucleotide sequence ID" value="NZ_PRDM01000003.1"/>
</dbReference>
<dbReference type="InterPro" id="IPR011006">
    <property type="entry name" value="CheY-like_superfamily"/>
</dbReference>
<dbReference type="Pfam" id="PF00072">
    <property type="entry name" value="Response_reg"/>
    <property type="match status" value="1"/>
</dbReference>
<protein>
    <submittedName>
        <fullName evidence="4">Response regulator</fullName>
    </submittedName>
</protein>
<dbReference type="PANTHER" id="PTHR44591:SF3">
    <property type="entry name" value="RESPONSE REGULATORY DOMAIN-CONTAINING PROTEIN"/>
    <property type="match status" value="1"/>
</dbReference>
<keyword evidence="5" id="KW-1185">Reference proteome</keyword>
<reference evidence="4 5" key="1">
    <citation type="submission" date="2018-07" db="EMBL/GenBank/DDBJ databases">
        <title>Genome assembly of strain KB82.</title>
        <authorList>
            <person name="Kukolya J."/>
            <person name="Horvath B."/>
            <person name="Nagy I."/>
            <person name="Toth A."/>
        </authorList>
    </citation>
    <scope>NUCLEOTIDE SEQUENCE [LARGE SCALE GENOMIC DNA]</scope>
    <source>
        <strain evidence="4 5">Kb82</strain>
    </source>
</reference>
<evidence type="ECO:0000313" key="4">
    <source>
        <dbReference type="EMBL" id="MBE8726480.1"/>
    </source>
</evidence>